<sequence>MPRTPILFHYGFRPFFLLSGLAACGLLAAWLGVLLTGEWPDGPMGASGWHAHEMLFGMTAAAIAGFLLTAVPSWTGTRAASGWPLIGLSGLWLAGRVALFPWTGAPPLLAALLDLAFFPALAVVLAGPLMRAGKARNSAFLLLLALLFTANLLIHLEWLEWVEDGVDLGLTLGLGVVLMMVTVIGGRILPAFTRNGLGKNGGDVTSWPWVERATLGLTVALIPVGMFDADGRLFGGLALAAALAHALRLVGWRGWRAWRQPILWALHLGYLWIPAALLLKALHALAGIPAAAGVHALTIGAFATLILAVMSRAALGHTGRRVVAAPLTVMAYALLTLAAVARTASPLLPVDWVWPSLQGAGLAWLAAFALYLLVYAPILLAPRVDGQPG</sequence>
<organism evidence="2 3">
    <name type="scientific">Azospirillum cavernae</name>
    <dbReference type="NCBI Taxonomy" id="2320860"/>
    <lineage>
        <taxon>Bacteria</taxon>
        <taxon>Pseudomonadati</taxon>
        <taxon>Pseudomonadota</taxon>
        <taxon>Alphaproteobacteria</taxon>
        <taxon>Rhodospirillales</taxon>
        <taxon>Azospirillaceae</taxon>
        <taxon>Azospirillum</taxon>
    </lineage>
</organism>
<proteinExistence type="predicted"/>
<keyword evidence="1" id="KW-1133">Transmembrane helix</keyword>
<reference evidence="2 3" key="1">
    <citation type="submission" date="2018-09" db="EMBL/GenBank/DDBJ databases">
        <authorList>
            <person name="Zhu H."/>
        </authorList>
    </citation>
    <scope>NUCLEOTIDE SEQUENCE [LARGE SCALE GENOMIC DNA]</scope>
    <source>
        <strain evidence="2 3">K2W22B-5</strain>
    </source>
</reference>
<dbReference type="Proteomes" id="UP000283458">
    <property type="component" value="Unassembled WGS sequence"/>
</dbReference>
<dbReference type="Pfam" id="PF05940">
    <property type="entry name" value="NnrS"/>
    <property type="match status" value="1"/>
</dbReference>
<evidence type="ECO:0000313" key="2">
    <source>
        <dbReference type="EMBL" id="RJF80890.1"/>
    </source>
</evidence>
<keyword evidence="1" id="KW-0812">Transmembrane</keyword>
<evidence type="ECO:0000256" key="1">
    <source>
        <dbReference type="SAM" id="Phobius"/>
    </source>
</evidence>
<feature type="transmembrane region" description="Helical" evidence="1">
    <location>
        <begin position="322"/>
        <end position="341"/>
    </location>
</feature>
<keyword evidence="1" id="KW-0472">Membrane</keyword>
<feature type="transmembrane region" description="Helical" evidence="1">
    <location>
        <begin position="83"/>
        <end position="102"/>
    </location>
</feature>
<keyword evidence="3" id="KW-1185">Reference proteome</keyword>
<feature type="transmembrane region" description="Helical" evidence="1">
    <location>
        <begin position="262"/>
        <end position="282"/>
    </location>
</feature>
<dbReference type="PROSITE" id="PS51257">
    <property type="entry name" value="PROKAR_LIPOPROTEIN"/>
    <property type="match status" value="1"/>
</dbReference>
<feature type="transmembrane region" description="Helical" evidence="1">
    <location>
        <begin position="139"/>
        <end position="156"/>
    </location>
</feature>
<evidence type="ECO:0000313" key="3">
    <source>
        <dbReference type="Proteomes" id="UP000283458"/>
    </source>
</evidence>
<dbReference type="OrthoDB" id="9770040at2"/>
<feature type="transmembrane region" description="Helical" evidence="1">
    <location>
        <begin position="108"/>
        <end position="127"/>
    </location>
</feature>
<feature type="transmembrane region" description="Helical" evidence="1">
    <location>
        <begin position="168"/>
        <end position="189"/>
    </location>
</feature>
<feature type="transmembrane region" description="Helical" evidence="1">
    <location>
        <begin position="288"/>
        <end position="310"/>
    </location>
</feature>
<feature type="transmembrane region" description="Helical" evidence="1">
    <location>
        <begin position="12"/>
        <end position="34"/>
    </location>
</feature>
<dbReference type="RefSeq" id="WP_119830978.1">
    <property type="nucleotide sequence ID" value="NZ_QYUL01000002.1"/>
</dbReference>
<dbReference type="AlphaFoldDB" id="A0A418VUS0"/>
<protein>
    <submittedName>
        <fullName evidence="2">NnrS family protein</fullName>
    </submittedName>
</protein>
<feature type="transmembrane region" description="Helical" evidence="1">
    <location>
        <begin position="54"/>
        <end position="71"/>
    </location>
</feature>
<accession>A0A418VUS0</accession>
<comment type="caution">
    <text evidence="2">The sequence shown here is derived from an EMBL/GenBank/DDBJ whole genome shotgun (WGS) entry which is preliminary data.</text>
</comment>
<name>A0A418VUS0_9PROT</name>
<dbReference type="EMBL" id="QYUL01000002">
    <property type="protein sequence ID" value="RJF80890.1"/>
    <property type="molecule type" value="Genomic_DNA"/>
</dbReference>
<feature type="transmembrane region" description="Helical" evidence="1">
    <location>
        <begin position="361"/>
        <end position="381"/>
    </location>
</feature>
<dbReference type="InterPro" id="IPR010266">
    <property type="entry name" value="NnrS"/>
</dbReference>
<gene>
    <name evidence="2" type="ORF">D3877_11650</name>
</gene>